<accession>A5I4C9</accession>
<feature type="compositionally biased region" description="Pro residues" evidence="1">
    <location>
        <begin position="26"/>
        <end position="37"/>
    </location>
</feature>
<reference evidence="2 3" key="1">
    <citation type="journal article" date="2007" name="Genome Res.">
        <title>Genome sequence of a proteolytic (Group I) Clostridium botulinum strain Hall A and comparative analysis of the clostridial genomes.</title>
        <authorList>
            <person name="Sebaihia M."/>
            <person name="Peck M.W."/>
            <person name="Minton N.P."/>
            <person name="Thomson N.R."/>
            <person name="Holden M.T.G."/>
            <person name="Mitchell W.J."/>
            <person name="Carter A.T."/>
            <person name="Bentley S.D."/>
            <person name="Mason D.R."/>
            <person name="Crossman L."/>
            <person name="Paul C.J."/>
            <person name="Ivens A."/>
            <person name="Wells-Bennik M.H.J."/>
            <person name="Davis I.J."/>
            <person name="Cerdeno-Tarraga A.M."/>
            <person name="Churcher C."/>
            <person name="Quail M.A."/>
            <person name="Chillingworth T."/>
            <person name="Feltwell T."/>
            <person name="Fraser A."/>
            <person name="Goodhead I."/>
            <person name="Hance Z."/>
            <person name="Jagels K."/>
            <person name="Larke N."/>
            <person name="Maddison M."/>
            <person name="Moule S."/>
            <person name="Mungall K."/>
            <person name="Norbertczak H."/>
            <person name="Rabbinowitsch E."/>
            <person name="Sanders M."/>
            <person name="Simmonds M."/>
            <person name="White B."/>
            <person name="Whithead S."/>
            <person name="Parkhill J."/>
        </authorList>
    </citation>
    <scope>NUCLEOTIDE SEQUENCE [LARGE SCALE GENOMIC DNA]</scope>
    <source>
        <strain evidence="3">Hall / ATCC 3502 / NCTC 13319 / Type A [Sanger]</strain>
    </source>
</reference>
<dbReference type="Proteomes" id="UP000001986">
    <property type="component" value="Chromosome"/>
</dbReference>
<protein>
    <submittedName>
        <fullName evidence="2">Hypothetical phage protein</fullName>
    </submittedName>
</protein>
<feature type="region of interest" description="Disordered" evidence="1">
    <location>
        <begin position="1"/>
        <end position="37"/>
    </location>
</feature>
<gene>
    <name evidence="2" type="ORF">CBO2357A</name>
</gene>
<evidence type="ECO:0000313" key="3">
    <source>
        <dbReference type="Proteomes" id="UP000001986"/>
    </source>
</evidence>
<proteinExistence type="predicted"/>
<dbReference type="KEGG" id="cbo:CBO2357A"/>
<keyword evidence="3" id="KW-1185">Reference proteome</keyword>
<dbReference type="PATRIC" id="fig|413999.7.peg.2333"/>
<evidence type="ECO:0000313" key="2">
    <source>
        <dbReference type="EMBL" id="CAL83901.1"/>
    </source>
</evidence>
<name>A5I4C9_CLOBH</name>
<dbReference type="AlphaFoldDB" id="A5I4C9"/>
<dbReference type="EMBL" id="AM412317">
    <property type="protein sequence ID" value="CAL83901.1"/>
    <property type="molecule type" value="Genomic_DNA"/>
</dbReference>
<organism evidence="2 3">
    <name type="scientific">Clostridium botulinum (strain Hall / ATCC 3502 / NCTC 13319 / Type A)</name>
    <dbReference type="NCBI Taxonomy" id="441771"/>
    <lineage>
        <taxon>Bacteria</taxon>
        <taxon>Bacillati</taxon>
        <taxon>Bacillota</taxon>
        <taxon>Clostridia</taxon>
        <taxon>Eubacteriales</taxon>
        <taxon>Clostridiaceae</taxon>
        <taxon>Clostridium</taxon>
    </lineage>
</organism>
<evidence type="ECO:0000256" key="1">
    <source>
        <dbReference type="SAM" id="MobiDB-lite"/>
    </source>
</evidence>
<sequence length="37" mass="3912">MNKHIGSGKREIRDGVSVTPTSKGNPGPPPKQPTKSK</sequence>
<dbReference type="HOGENOM" id="CLU_3342147_0_0_9"/>